<evidence type="ECO:0000256" key="10">
    <source>
        <dbReference type="ARBA" id="ARBA00057572"/>
    </source>
</evidence>
<keyword evidence="14" id="KW-0489">Methyltransferase</keyword>
<dbReference type="UniPathway" id="UPA00193"/>
<organism evidence="14 15">
    <name type="scientific">PS1 clade bacterium</name>
    <dbReference type="NCBI Taxonomy" id="2175152"/>
    <lineage>
        <taxon>Bacteria</taxon>
        <taxon>Pseudomonadati</taxon>
        <taxon>Pseudomonadota</taxon>
        <taxon>Alphaproteobacteria</taxon>
        <taxon>PS1 clade</taxon>
    </lineage>
</organism>
<keyword evidence="11" id="KW-0028">Amino-acid biosynthesis</keyword>
<comment type="catalytic activity">
    <reaction evidence="9">
        <text>(6R)-5,10-methylene-5,6,7,8-tetrahydrofolate + D-alanine + H2O = 2-methylserine + (6S)-5,6,7,8-tetrahydrofolate</text>
        <dbReference type="Rhea" id="RHEA:10064"/>
        <dbReference type="ChEBI" id="CHEBI:15377"/>
        <dbReference type="ChEBI" id="CHEBI:15636"/>
        <dbReference type="ChEBI" id="CHEBI:57416"/>
        <dbReference type="ChEBI" id="CHEBI:57453"/>
        <dbReference type="ChEBI" id="CHEBI:58275"/>
        <dbReference type="EC" id="2.1.2.7"/>
    </reaction>
</comment>
<dbReference type="FunFam" id="3.40.640.10:FF:000001">
    <property type="entry name" value="Serine hydroxymethyltransferase"/>
    <property type="match status" value="1"/>
</dbReference>
<evidence type="ECO:0000256" key="7">
    <source>
        <dbReference type="ARBA" id="ARBA00022679"/>
    </source>
</evidence>
<dbReference type="UniPathway" id="UPA00288">
    <property type="reaction ID" value="UER01023"/>
</dbReference>
<sequence>MKNNFFTSTIAESDPDVYQSIKREVDRQKYGIELIASENIVSQAVLEAQGSILTNKYAEGYPKKRYYGGCMFVDETEQLAIDRAKQLFNCNFANVQPHSGSQANQAVMLALLSPGDTFMGMSLAAGGHLTHGAPPNLSGKWFQAVGYGVKEEDALLDYEEIHKQASISKPKLIIAGGSAYPRIIDFAKFRDICDDVGAYLLVDMAHFSGLVAGRAYPSPFPYADIITSTTHKVLRGPRGGLILTNSEELNKKINSAIFPGLQGGPMCHVIAAKAIAFKEALTDDFRDYAAQVVKNSVILAETIQKRGFDIVSGGTETHLSLIDLRPKGLTGKLAEKSLENAGITCNKNGIPFDPESPFITSGIRLGTPAATSRGFGEKEFIKVGNLIGDVLDDLSVNKEDNTSTEQDISKKVLELCNEYPIYPLL</sequence>
<evidence type="ECO:0000256" key="12">
    <source>
        <dbReference type="PIRSR" id="PIRSR000412-50"/>
    </source>
</evidence>
<dbReference type="GO" id="GO:0005829">
    <property type="term" value="C:cytosol"/>
    <property type="evidence" value="ECO:0007669"/>
    <property type="project" value="TreeGrafter"/>
</dbReference>
<comment type="similarity">
    <text evidence="3 11">Belongs to the SHMT family.</text>
</comment>
<feature type="binding site" evidence="11">
    <location>
        <begin position="356"/>
        <end position="358"/>
    </location>
    <ligand>
        <name>(6S)-5,6,7,8-tetrahydrofolate</name>
        <dbReference type="ChEBI" id="CHEBI:57453"/>
    </ligand>
</feature>
<evidence type="ECO:0000256" key="3">
    <source>
        <dbReference type="ARBA" id="ARBA00006376"/>
    </source>
</evidence>
<gene>
    <name evidence="11" type="primary">glyA</name>
    <name evidence="14" type="ORF">DBW71_04650</name>
</gene>
<comment type="function">
    <text evidence="11">Catalyzes the reversible interconversion of serine and glycine with tetrahydrofolate (THF) serving as the one-carbon carrier. This reaction serves as the major source of one-carbon groups required for the biosynthesis of purines, thymidylate, methionine, and other important biomolecules. Also exhibits THF-independent aldolase activity toward beta-hydroxyamino acids, producing glycine and aldehydes, via a retro-aldol mechanism.</text>
</comment>
<comment type="pathway">
    <text evidence="11">Amino-acid biosynthesis; glycine biosynthesis; glycine from L-serine: step 1/1.</text>
</comment>
<evidence type="ECO:0000313" key="14">
    <source>
        <dbReference type="EMBL" id="RCL73093.1"/>
    </source>
</evidence>
<dbReference type="InterPro" id="IPR049943">
    <property type="entry name" value="Ser_HO-MeTrfase-like"/>
</dbReference>
<dbReference type="AlphaFoldDB" id="A0A368DP93"/>
<dbReference type="InterPro" id="IPR039429">
    <property type="entry name" value="SHMT-like_dom"/>
</dbReference>
<accession>A0A368DP93</accession>
<evidence type="ECO:0000259" key="13">
    <source>
        <dbReference type="Pfam" id="PF00464"/>
    </source>
</evidence>
<comment type="caution">
    <text evidence="14">The sequence shown here is derived from an EMBL/GenBank/DDBJ whole genome shotgun (WGS) entry which is preliminary data.</text>
</comment>
<dbReference type="PIRSF" id="PIRSF000412">
    <property type="entry name" value="SHMT"/>
    <property type="match status" value="1"/>
</dbReference>
<dbReference type="GO" id="GO:0035999">
    <property type="term" value="P:tetrahydrofolate interconversion"/>
    <property type="evidence" value="ECO:0007669"/>
    <property type="project" value="UniProtKB-UniRule"/>
</dbReference>
<protein>
    <recommendedName>
        <fullName evidence="11">Serine hydroxymethyltransferase</fullName>
        <shortName evidence="11">SHMT</shortName>
        <shortName evidence="11">Serine methylase</shortName>
        <ecNumber evidence="11">2.1.2.1</ecNumber>
    </recommendedName>
</protein>
<feature type="binding site" evidence="11">
    <location>
        <position position="123"/>
    </location>
    <ligand>
        <name>(6S)-5,6,7,8-tetrahydrofolate</name>
        <dbReference type="ChEBI" id="CHEBI:57453"/>
    </ligand>
</feature>
<dbReference type="SUPFAM" id="SSF53383">
    <property type="entry name" value="PLP-dependent transferases"/>
    <property type="match status" value="1"/>
</dbReference>
<dbReference type="Pfam" id="PF00464">
    <property type="entry name" value="SHMT"/>
    <property type="match status" value="1"/>
</dbReference>
<comment type="cofactor">
    <cofactor evidence="1 11 12">
        <name>pyridoxal 5'-phosphate</name>
        <dbReference type="ChEBI" id="CHEBI:597326"/>
    </cofactor>
</comment>
<dbReference type="PANTHER" id="PTHR11680">
    <property type="entry name" value="SERINE HYDROXYMETHYLTRANSFERASE"/>
    <property type="match status" value="1"/>
</dbReference>
<dbReference type="GO" id="GO:0050413">
    <property type="term" value="F:D-alanine 2-hydroxymethyltransferase activity"/>
    <property type="evidence" value="ECO:0007669"/>
    <property type="project" value="UniProtKB-EC"/>
</dbReference>
<evidence type="ECO:0000256" key="6">
    <source>
        <dbReference type="ARBA" id="ARBA00022563"/>
    </source>
</evidence>
<comment type="catalytic activity">
    <reaction evidence="11">
        <text>(6R)-5,10-methylene-5,6,7,8-tetrahydrofolate + glycine + H2O = (6S)-5,6,7,8-tetrahydrofolate + L-serine</text>
        <dbReference type="Rhea" id="RHEA:15481"/>
        <dbReference type="ChEBI" id="CHEBI:15377"/>
        <dbReference type="ChEBI" id="CHEBI:15636"/>
        <dbReference type="ChEBI" id="CHEBI:33384"/>
        <dbReference type="ChEBI" id="CHEBI:57305"/>
        <dbReference type="ChEBI" id="CHEBI:57453"/>
        <dbReference type="EC" id="2.1.2.1"/>
    </reaction>
</comment>
<evidence type="ECO:0000256" key="8">
    <source>
        <dbReference type="ARBA" id="ARBA00022898"/>
    </source>
</evidence>
<comment type="function">
    <text evidence="10">Catalyzes the reversible interconversion of alpha-methyl-L-serine to D-alanine with tetrahydrofolate (THF) serving as the one-carbon carrier. Cannot use alpha-methyl-D-serine, L-serine, D-serine or L-alanine.</text>
</comment>
<comment type="subunit">
    <text evidence="4 11">Homodimer.</text>
</comment>
<dbReference type="GO" id="GO:0008168">
    <property type="term" value="F:methyltransferase activity"/>
    <property type="evidence" value="ECO:0007669"/>
    <property type="project" value="UniProtKB-KW"/>
</dbReference>
<evidence type="ECO:0000256" key="11">
    <source>
        <dbReference type="HAMAP-Rule" id="MF_00051"/>
    </source>
</evidence>
<feature type="site" description="Plays an important role in substrate specificity" evidence="11">
    <location>
        <position position="231"/>
    </location>
</feature>
<keyword evidence="8 11" id="KW-0663">Pyridoxal phosphate</keyword>
<dbReference type="InterPro" id="IPR015422">
    <property type="entry name" value="PyrdxlP-dep_Trfase_small"/>
</dbReference>
<keyword evidence="7 11" id="KW-0808">Transferase</keyword>
<dbReference type="NCBIfam" id="NF000586">
    <property type="entry name" value="PRK00011.1"/>
    <property type="match status" value="1"/>
</dbReference>
<keyword evidence="6 11" id="KW-0554">One-carbon metabolism</keyword>
<dbReference type="Proteomes" id="UP000253570">
    <property type="component" value="Unassembled WGS sequence"/>
</dbReference>
<evidence type="ECO:0000313" key="15">
    <source>
        <dbReference type="Proteomes" id="UP000253570"/>
    </source>
</evidence>
<feature type="binding site" evidence="11">
    <location>
        <position position="247"/>
    </location>
    <ligand>
        <name>(6S)-5,6,7,8-tetrahydrofolate</name>
        <dbReference type="ChEBI" id="CHEBI:57453"/>
    </ligand>
</feature>
<evidence type="ECO:0000256" key="9">
    <source>
        <dbReference type="ARBA" id="ARBA00051216"/>
    </source>
</evidence>
<evidence type="ECO:0000256" key="2">
    <source>
        <dbReference type="ARBA" id="ARBA00004496"/>
    </source>
</evidence>
<dbReference type="InterPro" id="IPR015421">
    <property type="entry name" value="PyrdxlP-dep_Trfase_major"/>
</dbReference>
<keyword evidence="5 11" id="KW-0963">Cytoplasm</keyword>
<dbReference type="Gene3D" id="3.90.1150.10">
    <property type="entry name" value="Aspartate Aminotransferase, domain 1"/>
    <property type="match status" value="1"/>
</dbReference>
<feature type="modified residue" description="N6-(pyridoxal phosphate)lysine" evidence="11 12">
    <location>
        <position position="232"/>
    </location>
</feature>
<dbReference type="EMBL" id="QOQD01000010">
    <property type="protein sequence ID" value="RCL73093.1"/>
    <property type="molecule type" value="Genomic_DNA"/>
</dbReference>
<dbReference type="HAMAP" id="MF_00051">
    <property type="entry name" value="SHMT"/>
    <property type="match status" value="1"/>
</dbReference>
<dbReference type="GO" id="GO:0030170">
    <property type="term" value="F:pyridoxal phosphate binding"/>
    <property type="evidence" value="ECO:0007669"/>
    <property type="project" value="UniProtKB-UniRule"/>
</dbReference>
<comment type="subcellular location">
    <subcellularLocation>
        <location evidence="2 11">Cytoplasm</location>
    </subcellularLocation>
</comment>
<evidence type="ECO:0000256" key="4">
    <source>
        <dbReference type="ARBA" id="ARBA00011738"/>
    </source>
</evidence>
<feature type="domain" description="Serine hydroxymethyltransferase-like" evidence="13">
    <location>
        <begin position="11"/>
        <end position="387"/>
    </location>
</feature>
<dbReference type="GO" id="GO:0004372">
    <property type="term" value="F:glycine hydroxymethyltransferase activity"/>
    <property type="evidence" value="ECO:0007669"/>
    <property type="project" value="UniProtKB-UniRule"/>
</dbReference>
<dbReference type="CDD" id="cd00378">
    <property type="entry name" value="SHMT"/>
    <property type="match status" value="1"/>
</dbReference>
<dbReference type="InterPro" id="IPR001085">
    <property type="entry name" value="Ser_HO-MeTrfase"/>
</dbReference>
<reference evidence="14 15" key="1">
    <citation type="journal article" date="2018" name="Microbiome">
        <title>Fine metagenomic profile of the Mediterranean stratified and mixed water columns revealed by assembly and recruitment.</title>
        <authorList>
            <person name="Haro-Moreno J.M."/>
            <person name="Lopez-Perez M."/>
            <person name="De La Torre J.R."/>
            <person name="Picazo A."/>
            <person name="Camacho A."/>
            <person name="Rodriguez-Valera F."/>
        </authorList>
    </citation>
    <scope>NUCLEOTIDE SEQUENCE [LARGE SCALE GENOMIC DNA]</scope>
    <source>
        <strain evidence="14">MED-G57</strain>
    </source>
</reference>
<comment type="pathway">
    <text evidence="11">One-carbon metabolism; tetrahydrofolate interconversion.</text>
</comment>
<dbReference type="GO" id="GO:0019264">
    <property type="term" value="P:glycine biosynthetic process from serine"/>
    <property type="evidence" value="ECO:0007669"/>
    <property type="project" value="UniProtKB-UniRule"/>
</dbReference>
<dbReference type="EC" id="2.1.2.1" evidence="11"/>
<dbReference type="PANTHER" id="PTHR11680:SF35">
    <property type="entry name" value="SERINE HYDROXYMETHYLTRANSFERASE 1"/>
    <property type="match status" value="1"/>
</dbReference>
<evidence type="ECO:0000256" key="1">
    <source>
        <dbReference type="ARBA" id="ARBA00001933"/>
    </source>
</evidence>
<evidence type="ECO:0000256" key="5">
    <source>
        <dbReference type="ARBA" id="ARBA00022490"/>
    </source>
</evidence>
<dbReference type="InterPro" id="IPR015424">
    <property type="entry name" value="PyrdxlP-dep_Trfase"/>
</dbReference>
<proteinExistence type="inferred from homology"/>
<feature type="binding site" evidence="11">
    <location>
        <begin position="127"/>
        <end position="129"/>
    </location>
    <ligand>
        <name>(6S)-5,6,7,8-tetrahydrofolate</name>
        <dbReference type="ChEBI" id="CHEBI:57453"/>
    </ligand>
</feature>
<dbReference type="GO" id="GO:0032259">
    <property type="term" value="P:methylation"/>
    <property type="evidence" value="ECO:0007669"/>
    <property type="project" value="UniProtKB-KW"/>
</dbReference>
<name>A0A368DP93_9PROT</name>
<dbReference type="Gene3D" id="3.40.640.10">
    <property type="entry name" value="Type I PLP-dependent aspartate aminotransferase-like (Major domain)"/>
    <property type="match status" value="1"/>
</dbReference>